<dbReference type="SUPFAM" id="SSF48498">
    <property type="entry name" value="Tetracyclin repressor-like, C-terminal domain"/>
    <property type="match status" value="1"/>
</dbReference>
<dbReference type="InterPro" id="IPR036271">
    <property type="entry name" value="Tet_transcr_reg_TetR-rel_C_sf"/>
</dbReference>
<dbReference type="AlphaFoldDB" id="A0A2T5I8B2"/>
<dbReference type="Pfam" id="PF00440">
    <property type="entry name" value="TetR_N"/>
    <property type="match status" value="1"/>
</dbReference>
<evidence type="ECO:0000313" key="5">
    <source>
        <dbReference type="Proteomes" id="UP000244152"/>
    </source>
</evidence>
<feature type="DNA-binding region" description="H-T-H motif" evidence="2">
    <location>
        <begin position="24"/>
        <end position="43"/>
    </location>
</feature>
<dbReference type="InterPro" id="IPR001647">
    <property type="entry name" value="HTH_TetR"/>
</dbReference>
<dbReference type="InterPro" id="IPR009057">
    <property type="entry name" value="Homeodomain-like_sf"/>
</dbReference>
<dbReference type="EMBL" id="QAOK01000019">
    <property type="protein sequence ID" value="PTQ80066.1"/>
    <property type="molecule type" value="Genomic_DNA"/>
</dbReference>
<evidence type="ECO:0000259" key="3">
    <source>
        <dbReference type="PROSITE" id="PS50977"/>
    </source>
</evidence>
<comment type="caution">
    <text evidence="4">The sequence shown here is derived from an EMBL/GenBank/DDBJ whole genome shotgun (WGS) entry which is preliminary data.</text>
</comment>
<evidence type="ECO:0000256" key="2">
    <source>
        <dbReference type="PROSITE-ProRule" id="PRU00335"/>
    </source>
</evidence>
<dbReference type="PROSITE" id="PS50977">
    <property type="entry name" value="HTH_TETR_2"/>
    <property type="match status" value="1"/>
</dbReference>
<sequence length="206" mass="23553">MMTADQIINTAVELGEQKSWEAVRLHDVATALGITLNDVHAHFREKEDIVEAWFERADSAMLRMAQAPDFSFLAPHQRLHRLIMTWLASLYPYRKATRQMIYGKLEPGHLHVQISGLMRVSRTVQWMREAAGRDATYLRRALEESALTSIYLATFVHWMNDSSSSSSRTSRFLDGCLSVGENLDRMIFSRRHRGERTDSGEAPQGT</sequence>
<dbReference type="Pfam" id="PF08511">
    <property type="entry name" value="COQ9"/>
    <property type="match status" value="1"/>
</dbReference>
<evidence type="ECO:0000256" key="1">
    <source>
        <dbReference type="ARBA" id="ARBA00023125"/>
    </source>
</evidence>
<dbReference type="GO" id="GO:0003677">
    <property type="term" value="F:DNA binding"/>
    <property type="evidence" value="ECO:0007669"/>
    <property type="project" value="UniProtKB-UniRule"/>
</dbReference>
<dbReference type="SUPFAM" id="SSF46689">
    <property type="entry name" value="Homeodomain-like"/>
    <property type="match status" value="1"/>
</dbReference>
<proteinExistence type="predicted"/>
<keyword evidence="1 2" id="KW-0238">DNA-binding</keyword>
<reference evidence="4 5" key="1">
    <citation type="submission" date="2018-04" db="EMBL/GenBank/DDBJ databases">
        <title>Active sludge and wastewater microbial communities from Klosterneuburg, Austria.</title>
        <authorList>
            <person name="Wagner M."/>
        </authorList>
    </citation>
    <scope>NUCLEOTIDE SEQUENCE [LARGE SCALE GENOMIC DNA]</scope>
    <source>
        <strain evidence="4 5">Nl12</strain>
    </source>
</reference>
<feature type="domain" description="HTH tetR-type" evidence="3">
    <location>
        <begin position="1"/>
        <end position="61"/>
    </location>
</feature>
<protein>
    <submittedName>
        <fullName evidence="4">TetR family transcriptional regulator</fullName>
    </submittedName>
</protein>
<accession>A0A2T5I8B2</accession>
<dbReference type="Proteomes" id="UP000244152">
    <property type="component" value="Unassembled WGS sequence"/>
</dbReference>
<gene>
    <name evidence="4" type="ORF">C8R21_1193</name>
</gene>
<dbReference type="InterPro" id="IPR013718">
    <property type="entry name" value="COQ9_C"/>
</dbReference>
<evidence type="ECO:0000313" key="4">
    <source>
        <dbReference type="EMBL" id="PTQ80066.1"/>
    </source>
</evidence>
<dbReference type="Gene3D" id="1.10.357.10">
    <property type="entry name" value="Tetracycline Repressor, domain 2"/>
    <property type="match status" value="1"/>
</dbReference>
<organism evidence="4 5">
    <name type="scientific">Nitrosospira multiformis</name>
    <dbReference type="NCBI Taxonomy" id="1231"/>
    <lineage>
        <taxon>Bacteria</taxon>
        <taxon>Pseudomonadati</taxon>
        <taxon>Pseudomonadota</taxon>
        <taxon>Betaproteobacteria</taxon>
        <taxon>Nitrosomonadales</taxon>
        <taxon>Nitrosomonadaceae</taxon>
        <taxon>Nitrosospira</taxon>
    </lineage>
</organism>
<name>A0A2T5I8B2_9PROT</name>
<dbReference type="RefSeq" id="WP_107762647.1">
    <property type="nucleotide sequence ID" value="NZ_QAOK01000019.1"/>
</dbReference>